<dbReference type="SMART" id="SM00849">
    <property type="entry name" value="Lactamase_B"/>
    <property type="match status" value="1"/>
</dbReference>
<reference evidence="2 3" key="1">
    <citation type="submission" date="2018-07" db="EMBL/GenBank/DDBJ databases">
        <title>Freshwater and sediment microbial communities from various areas in North America, analyzing microbe dynamics in response to fracking.</title>
        <authorList>
            <person name="Lamendella R."/>
        </authorList>
    </citation>
    <scope>NUCLEOTIDE SEQUENCE [LARGE SCALE GENOMIC DNA]</scope>
    <source>
        <strain evidence="2 3">160A</strain>
    </source>
</reference>
<dbReference type="Pfam" id="PF00753">
    <property type="entry name" value="Lactamase_B"/>
    <property type="match status" value="1"/>
</dbReference>
<evidence type="ECO:0000259" key="1">
    <source>
        <dbReference type="SMART" id="SM00849"/>
    </source>
</evidence>
<feature type="domain" description="Metallo-beta-lactamase" evidence="1">
    <location>
        <begin position="25"/>
        <end position="180"/>
    </location>
</feature>
<dbReference type="SUPFAM" id="SSF56281">
    <property type="entry name" value="Metallo-hydrolase/oxidoreductase"/>
    <property type="match status" value="1"/>
</dbReference>
<name>A0A368VF81_9BACT</name>
<sequence length="278" mass="30941">MESPKIDIITLVENLAYQQGTKGEHGLSFVVRTSGRQILFDTGQSDLLVQNAKKMNVDLSAIDAVVISHGHYDHTGGLPAFFEINDHAPVWLKSKAFDEKMSKSTGTPRFIGLDPEVAERYRTRFRTVEQVTELAPGLKIVPEIGSYYGFEQPSQSMLIKHGKTLSADLFEDELFMVFEHSEKLVVFAGCAHRGIGNICRSAMSLTGCNQIQLVLGGTHLKGASKGRIAKTVDAFRDLQVEHFGLCHCTGLPAFMEFSRVFEEKVRYAHVASRFEPFD</sequence>
<gene>
    <name evidence="2" type="ORF">DFO77_101123</name>
</gene>
<dbReference type="Gene3D" id="3.60.15.10">
    <property type="entry name" value="Ribonuclease Z/Hydroxyacylglutathione hydrolase-like"/>
    <property type="match status" value="1"/>
</dbReference>
<evidence type="ECO:0000313" key="3">
    <source>
        <dbReference type="Proteomes" id="UP000252733"/>
    </source>
</evidence>
<accession>A0A368VF81</accession>
<dbReference type="RefSeq" id="WP_114436147.1">
    <property type="nucleotide sequence ID" value="NZ_QPIZ01000001.1"/>
</dbReference>
<dbReference type="EMBL" id="QPIZ01000001">
    <property type="protein sequence ID" value="RCW39353.1"/>
    <property type="molecule type" value="Genomic_DNA"/>
</dbReference>
<evidence type="ECO:0000313" key="2">
    <source>
        <dbReference type="EMBL" id="RCW39353.1"/>
    </source>
</evidence>
<organism evidence="2 3">
    <name type="scientific">Marinilabilia salmonicolor</name>
    <dbReference type="NCBI Taxonomy" id="989"/>
    <lineage>
        <taxon>Bacteria</taxon>
        <taxon>Pseudomonadati</taxon>
        <taxon>Bacteroidota</taxon>
        <taxon>Bacteroidia</taxon>
        <taxon>Marinilabiliales</taxon>
        <taxon>Marinilabiliaceae</taxon>
        <taxon>Marinilabilia</taxon>
    </lineage>
</organism>
<dbReference type="Proteomes" id="UP000252733">
    <property type="component" value="Unassembled WGS sequence"/>
</dbReference>
<dbReference type="InterPro" id="IPR052926">
    <property type="entry name" value="Metallo-beta-lactamase_dom"/>
</dbReference>
<dbReference type="CDD" id="cd07713">
    <property type="entry name" value="DHPS-like_MBL-fold"/>
    <property type="match status" value="1"/>
</dbReference>
<dbReference type="PANTHER" id="PTHR13754:SF13">
    <property type="entry name" value="METALLO-BETA-LACTAMASE SUPERFAMILY PROTEIN (AFU_ORTHOLOGUE AFUA_3G07630)"/>
    <property type="match status" value="1"/>
</dbReference>
<protein>
    <submittedName>
        <fullName evidence="2">7, 8-dihydropterin-6-yl-methyl-4-(Beta-D-ribofuranosyl)aminobenzene 5'-phosphate synthase</fullName>
    </submittedName>
</protein>
<dbReference type="InterPro" id="IPR036866">
    <property type="entry name" value="RibonucZ/Hydroxyglut_hydro"/>
</dbReference>
<proteinExistence type="predicted"/>
<keyword evidence="3" id="KW-1185">Reference proteome</keyword>
<dbReference type="InterPro" id="IPR041712">
    <property type="entry name" value="DHPS-like_MBL-fold"/>
</dbReference>
<dbReference type="PANTHER" id="PTHR13754">
    <property type="entry name" value="METALLO-BETA-LACTAMASE SUPERFAMILY PROTEIN"/>
    <property type="match status" value="1"/>
</dbReference>
<comment type="caution">
    <text evidence="2">The sequence shown here is derived from an EMBL/GenBank/DDBJ whole genome shotgun (WGS) entry which is preliminary data.</text>
</comment>
<dbReference type="InterPro" id="IPR001279">
    <property type="entry name" value="Metallo-B-lactamas"/>
</dbReference>
<dbReference type="AlphaFoldDB" id="A0A368VF81"/>
<dbReference type="GO" id="GO:0016740">
    <property type="term" value="F:transferase activity"/>
    <property type="evidence" value="ECO:0007669"/>
    <property type="project" value="TreeGrafter"/>
</dbReference>